<evidence type="ECO:0000313" key="1">
    <source>
        <dbReference type="EMBL" id="ANF23226.1"/>
    </source>
</evidence>
<sequence>MKKLLLFVITIFLGGIIGTAYALVEPPSKDILVASARTLTTYNFTREVEFNQYYVHVTEQNRAREVRKDFAYVGKVITRGHVDMGIRIVKAVEEFYVNRTLLTRAYVTVDLNTGEITGK</sequence>
<dbReference type="KEGG" id="tpie:A7C91_08625"/>
<accession>A0A172WIT2</accession>
<gene>
    <name evidence="1" type="ORF">A7C91_08625</name>
</gene>
<name>A0A172WIT2_9EURY</name>
<protein>
    <submittedName>
        <fullName evidence="1">Uncharacterized protein</fullName>
    </submittedName>
</protein>
<proteinExistence type="predicted"/>
<dbReference type="STRING" id="1712654.A7C91_08625"/>
<dbReference type="OrthoDB" id="95179at2157"/>
<dbReference type="RefSeq" id="WP_068666673.1">
    <property type="nucleotide sequence ID" value="NZ_CP015520.1"/>
</dbReference>
<organism evidence="1 2">
    <name type="scientific">Thermococcus piezophilus</name>
    <dbReference type="NCBI Taxonomy" id="1712654"/>
    <lineage>
        <taxon>Archaea</taxon>
        <taxon>Methanobacteriati</taxon>
        <taxon>Methanobacteriota</taxon>
        <taxon>Thermococci</taxon>
        <taxon>Thermococcales</taxon>
        <taxon>Thermococcaceae</taxon>
        <taxon>Thermococcus</taxon>
    </lineage>
</organism>
<keyword evidence="2" id="KW-1185">Reference proteome</keyword>
<dbReference type="Proteomes" id="UP000076969">
    <property type="component" value="Chromosome"/>
</dbReference>
<dbReference type="AlphaFoldDB" id="A0A172WIT2"/>
<reference evidence="2" key="1">
    <citation type="journal article" date="2016" name="Syst. Appl. Microbiol.">
        <title>Thermococcus piezophilus sp. nov., a novel hyperthermophilic and piezophilic archaeon with a broad pressure range for growth, isolated from a deepest hydrothermal vent at the Mid-Cayman Rise.</title>
        <authorList>
            <person name="Dalmasso C."/>
            <person name="Oger P."/>
            <person name="Selva G."/>
            <person name="Courtine D."/>
            <person name="L'Haridon S."/>
            <person name="Garlaschelli A."/>
            <person name="Roussel E."/>
            <person name="Miyazaki J."/>
            <person name="Reveillaud J."/>
            <person name="Jebbar M."/>
            <person name="Takai K."/>
            <person name="Maignien L."/>
            <person name="Alain K."/>
        </authorList>
    </citation>
    <scope>NUCLEOTIDE SEQUENCE [LARGE SCALE GENOMIC DNA]</scope>
    <source>
        <strain evidence="2">CDGS</strain>
    </source>
</reference>
<dbReference type="GeneID" id="28496253"/>
<evidence type="ECO:0000313" key="2">
    <source>
        <dbReference type="Proteomes" id="UP000076969"/>
    </source>
</evidence>
<dbReference type="EMBL" id="CP015520">
    <property type="protein sequence ID" value="ANF23226.1"/>
    <property type="molecule type" value="Genomic_DNA"/>
</dbReference>